<dbReference type="GO" id="GO:0008483">
    <property type="term" value="F:transaminase activity"/>
    <property type="evidence" value="ECO:0007669"/>
    <property type="project" value="UniProtKB-KW"/>
</dbReference>
<name>A0A6J6I4P7_9ZZZZ</name>
<protein>
    <submittedName>
        <fullName evidence="5">Unannotated protein</fullName>
    </submittedName>
</protein>
<dbReference type="AlphaFoldDB" id="A0A6J6I4P7"/>
<sequence>MADINRDLVGFEPPPYPYDRLDAYQKMAAAHDGGIVDLSIGTPCDPPPQAVIDALAGSGSERGYPASIGTEALRRSIARWMGRRFSIDVPLSRIAACIGTKEFVATTPQYMKLRRPNRDTVIYPAVAYPTYEMGAILAGLRPLAVPMNAEGHMDFASISQEDIDRALMLWVNSPSNPTGGLDDLKYAANWGRKHNIPVFSDECYTEFTWATSSQSILQHGLDGVIAVHSLSKRSNLAGVRVGFYAGDAEIVEYLKEVRKHAGFMVPGPAQAAGVAALDDDEHVIVQRDRYRTRLEYMATTLSKWSGIDIGMPDGGFYLWFDAEDAWDFTERLAREGGALVSPGDFYGAGGSRYVRVAVVQPDAKLRLVAERLGQ</sequence>
<gene>
    <name evidence="5" type="ORF">UFOPK1874_00897</name>
</gene>
<organism evidence="5">
    <name type="scientific">freshwater metagenome</name>
    <dbReference type="NCBI Taxonomy" id="449393"/>
    <lineage>
        <taxon>unclassified sequences</taxon>
        <taxon>metagenomes</taxon>
        <taxon>ecological metagenomes</taxon>
    </lineage>
</organism>
<dbReference type="Gene3D" id="3.40.640.10">
    <property type="entry name" value="Type I PLP-dependent aspartate aminotransferase-like (Major domain)"/>
    <property type="match status" value="1"/>
</dbReference>
<evidence type="ECO:0000256" key="3">
    <source>
        <dbReference type="ARBA" id="ARBA00022679"/>
    </source>
</evidence>
<comment type="cofactor">
    <cofactor evidence="1">
        <name>pyridoxal 5'-phosphate</name>
        <dbReference type="ChEBI" id="CHEBI:597326"/>
    </cofactor>
</comment>
<keyword evidence="3" id="KW-0808">Transferase</keyword>
<dbReference type="InterPro" id="IPR015424">
    <property type="entry name" value="PyrdxlP-dep_Trfase"/>
</dbReference>
<evidence type="ECO:0000256" key="2">
    <source>
        <dbReference type="ARBA" id="ARBA00022576"/>
    </source>
</evidence>
<evidence type="ECO:0000313" key="5">
    <source>
        <dbReference type="EMBL" id="CAB4618775.1"/>
    </source>
</evidence>
<dbReference type="Pfam" id="PF00155">
    <property type="entry name" value="Aminotran_1_2"/>
    <property type="match status" value="1"/>
</dbReference>
<dbReference type="SUPFAM" id="SSF53383">
    <property type="entry name" value="PLP-dependent transferases"/>
    <property type="match status" value="1"/>
</dbReference>
<evidence type="ECO:0000256" key="1">
    <source>
        <dbReference type="ARBA" id="ARBA00001933"/>
    </source>
</evidence>
<dbReference type="InterPro" id="IPR015421">
    <property type="entry name" value="PyrdxlP-dep_Trfase_major"/>
</dbReference>
<proteinExistence type="predicted"/>
<dbReference type="CDD" id="cd00609">
    <property type="entry name" value="AAT_like"/>
    <property type="match status" value="1"/>
</dbReference>
<accession>A0A6J6I4P7</accession>
<feature type="domain" description="Aminotransferase class I/classII large" evidence="4">
    <location>
        <begin position="35"/>
        <end position="372"/>
    </location>
</feature>
<evidence type="ECO:0000259" key="4">
    <source>
        <dbReference type="Pfam" id="PF00155"/>
    </source>
</evidence>
<keyword evidence="2" id="KW-0032">Aminotransferase</keyword>
<dbReference type="InterPro" id="IPR015422">
    <property type="entry name" value="PyrdxlP-dep_Trfase_small"/>
</dbReference>
<dbReference type="PANTHER" id="PTHR42832">
    <property type="entry name" value="AMINO ACID AMINOTRANSFERASE"/>
    <property type="match status" value="1"/>
</dbReference>
<dbReference type="Gene3D" id="3.90.1150.10">
    <property type="entry name" value="Aspartate Aminotransferase, domain 1"/>
    <property type="match status" value="1"/>
</dbReference>
<dbReference type="GO" id="GO:0030170">
    <property type="term" value="F:pyridoxal phosphate binding"/>
    <property type="evidence" value="ECO:0007669"/>
    <property type="project" value="InterPro"/>
</dbReference>
<reference evidence="5" key="1">
    <citation type="submission" date="2020-05" db="EMBL/GenBank/DDBJ databases">
        <authorList>
            <person name="Chiriac C."/>
            <person name="Salcher M."/>
            <person name="Ghai R."/>
            <person name="Kavagutti S V."/>
        </authorList>
    </citation>
    <scope>NUCLEOTIDE SEQUENCE</scope>
</reference>
<dbReference type="InterPro" id="IPR050881">
    <property type="entry name" value="LL-DAP_aminotransferase"/>
</dbReference>
<dbReference type="InterPro" id="IPR004839">
    <property type="entry name" value="Aminotransferase_I/II_large"/>
</dbReference>
<dbReference type="EMBL" id="CAEZUX010000105">
    <property type="protein sequence ID" value="CAB4618775.1"/>
    <property type="molecule type" value="Genomic_DNA"/>
</dbReference>
<dbReference type="PANTHER" id="PTHR42832:SF3">
    <property type="entry name" value="L-GLUTAMINE--4-(METHYLSULFANYL)-2-OXOBUTANOATE AMINOTRANSFERASE"/>
    <property type="match status" value="1"/>
</dbReference>